<reference evidence="1 2" key="1">
    <citation type="submission" date="2019-07" db="EMBL/GenBank/DDBJ databases">
        <title>Whole genome shotgun sequence of Marinococcus halophilus NBRC 102359.</title>
        <authorList>
            <person name="Hosoyama A."/>
            <person name="Uohara A."/>
            <person name="Ohji S."/>
            <person name="Ichikawa N."/>
        </authorList>
    </citation>
    <scope>NUCLEOTIDE SEQUENCE [LARGE SCALE GENOMIC DNA]</scope>
    <source>
        <strain evidence="1 2">NBRC 102359</strain>
    </source>
</reference>
<gene>
    <name evidence="1" type="ORF">MHA01_14300</name>
</gene>
<evidence type="ECO:0000313" key="1">
    <source>
        <dbReference type="EMBL" id="GEK58525.1"/>
    </source>
</evidence>
<evidence type="ECO:0000313" key="2">
    <source>
        <dbReference type="Proteomes" id="UP000321051"/>
    </source>
</evidence>
<sequence>MYNSLKEENRIHKEFEKGASPEADFARSLNRRQAAGENIFIGGASWRVNNVQPEDVAARARTWKRSSLAAEEGL</sequence>
<dbReference type="Proteomes" id="UP000321051">
    <property type="component" value="Unassembled WGS sequence"/>
</dbReference>
<comment type="caution">
    <text evidence="1">The sequence shown here is derived from an EMBL/GenBank/DDBJ whole genome shotgun (WGS) entry which is preliminary data.</text>
</comment>
<organism evidence="1 2">
    <name type="scientific">Marinococcus halophilus</name>
    <dbReference type="NCBI Taxonomy" id="1371"/>
    <lineage>
        <taxon>Bacteria</taxon>
        <taxon>Bacillati</taxon>
        <taxon>Bacillota</taxon>
        <taxon>Bacilli</taxon>
        <taxon>Bacillales</taxon>
        <taxon>Bacillaceae</taxon>
        <taxon>Marinococcus</taxon>
    </lineage>
</organism>
<accession>A0A510Y5C7</accession>
<dbReference type="EMBL" id="BJUN01000006">
    <property type="protein sequence ID" value="GEK58525.1"/>
    <property type="molecule type" value="Genomic_DNA"/>
</dbReference>
<keyword evidence="2" id="KW-1185">Reference proteome</keyword>
<dbReference type="AlphaFoldDB" id="A0A510Y5C7"/>
<name>A0A510Y5C7_MARHA</name>
<proteinExistence type="predicted"/>
<protein>
    <submittedName>
        <fullName evidence="1">Uncharacterized protein</fullName>
    </submittedName>
</protein>